<organism evidence="1 2">
    <name type="scientific">Porites evermanni</name>
    <dbReference type="NCBI Taxonomy" id="104178"/>
    <lineage>
        <taxon>Eukaryota</taxon>
        <taxon>Metazoa</taxon>
        <taxon>Cnidaria</taxon>
        <taxon>Anthozoa</taxon>
        <taxon>Hexacorallia</taxon>
        <taxon>Scleractinia</taxon>
        <taxon>Fungiina</taxon>
        <taxon>Poritidae</taxon>
        <taxon>Porites</taxon>
    </lineage>
</organism>
<proteinExistence type="predicted"/>
<reference evidence="1 2" key="1">
    <citation type="submission" date="2022-05" db="EMBL/GenBank/DDBJ databases">
        <authorList>
            <consortium name="Genoscope - CEA"/>
            <person name="William W."/>
        </authorList>
    </citation>
    <scope>NUCLEOTIDE SEQUENCE [LARGE SCALE GENOMIC DNA]</scope>
</reference>
<name>A0ABN8MR74_9CNID</name>
<sequence length="898" mass="102531">MACHRKVQRHLVNQFRTLEEAEDFYKIDYFEGQQEESSAAAGKATSTPIKSPLRNLSGNLSPIFHQCPLKNVTPEFSTGDLIKLMMNGFLKMTRLQREQFLSYLFCIHLSHDVGINDGYVPANFLQLAGSSFKNLQVAGKENTLYFLARSVGESRPGGSGPRMSLDRMPFGLIHHNLQFFAKDNVSNLHPCEHYAEWLTTMFAHFGHKWDKLYQGPMWSYNGDSSDEEGDVPPFLEPQISQSLHNVITQESEEPTSTSFNRPFDEMGDLLSQAVRETEGLEELMCNTGTQDIEPSSEISTLWSGLSVSDMAELEQASDSPLQIEQLHNARPSRTRKHKHAKRDPLKAKVNVVGLSSRQLQRRIQQKGFTRDTSIQIEALKTAKQRNPNGRWWIKADACDIRSGIMESLLREWSGDVDLGDGQLEQLHQTYMQLISFIKGIGLEKRKPLQVVIQDLREELKTLTNDSEFLQSGLRKSKEIYEKKRKQSNTPESSLFALAWDVNAYETLKSLNHDLQNRCSSIISKCLGPANQRGNLPQTLAQLRKGLSQYTKDVFSKKREAATHLMIFVVADERRDMKPYAIPVRALPFKSITDAKVRQLRDDLKLEMENLGMVVVGFVTDGEFNSLRTKGSQRPVSVIQLMADAKSKAKSIPASRIARYLTPKNKDGAVEPQVPHPAVPIKDVALLKSLMDDGLSFTSALRLLRRSHFPFNYDPHPWKPGKPENKTECLKSLMATYLYRKKVNDYCALGVNFKEHLYVPELNEVNGETFHEREDHNHVLKRITSCARAGTIPSIGLQYFRDALHDENSGMTYEALTGKRKQSVPDCEKFFSIGVLKFLQNNNHKNEARVVEIILNWHKANDGRGLSEEERRKYNLAVLDWILEDWMPWYWYCRDYSKQ</sequence>
<comment type="caution">
    <text evidence="1">The sequence shown here is derived from an EMBL/GenBank/DDBJ whole genome shotgun (WGS) entry which is preliminary data.</text>
</comment>
<dbReference type="Proteomes" id="UP001159427">
    <property type="component" value="Unassembled WGS sequence"/>
</dbReference>
<protein>
    <submittedName>
        <fullName evidence="1">Uncharacterized protein</fullName>
    </submittedName>
</protein>
<evidence type="ECO:0000313" key="2">
    <source>
        <dbReference type="Proteomes" id="UP001159427"/>
    </source>
</evidence>
<evidence type="ECO:0000313" key="1">
    <source>
        <dbReference type="EMBL" id="CAH3030656.1"/>
    </source>
</evidence>
<keyword evidence="2" id="KW-1185">Reference proteome</keyword>
<dbReference type="EMBL" id="CALNXI010000647">
    <property type="protein sequence ID" value="CAH3030656.1"/>
    <property type="molecule type" value="Genomic_DNA"/>
</dbReference>
<accession>A0ABN8MR74</accession>
<gene>
    <name evidence="1" type="ORF">PEVE_00038313</name>
</gene>